<gene>
    <name evidence="1" type="ORF">Pan54_52080</name>
</gene>
<evidence type="ECO:0000313" key="1">
    <source>
        <dbReference type="EMBL" id="TWT64444.1"/>
    </source>
</evidence>
<name>A0A5C5XNH3_9PLAN</name>
<evidence type="ECO:0000313" key="2">
    <source>
        <dbReference type="Proteomes" id="UP000316095"/>
    </source>
</evidence>
<dbReference type="RefSeq" id="WP_146506157.1">
    <property type="nucleotide sequence ID" value="NZ_SJPG01000001.1"/>
</dbReference>
<comment type="caution">
    <text evidence="1">The sequence shown here is derived from an EMBL/GenBank/DDBJ whole genome shotgun (WGS) entry which is preliminary data.</text>
</comment>
<sequence>MAQNNSRLLIPLIWMSIILLPSVLCAQSPRPQKQGAVEKKLIEWSAVEPDSRTVRKLADQFERSPFDGFVYRATTKTGEQMMWHIWGDRKYKIEEFSHVIDDFQSTNFWKLTDRFLRVNVTPGTVDWFDDNAWSVVLCNFQIAAQLARETGSIGILFDTEQYNIRLFDSEEMQKTYPYNPREYRAKLRQRGREWIEAINSEYPDITILMTFGYRAAQQSEIKNFRVGNYKYLAPFLDGILSACDERTKIIDGWEYAYGYRQECQFRDARRVMKHQAKDWTANRCRYEKHVQASFGLWTDYSLRDYGWDLNEHSKNYHTPFEFENRVRAALQHSDHYVWIYSGTPNWWTGERLPDEYIEALKKAKTAAQVE</sequence>
<reference evidence="1 2" key="1">
    <citation type="submission" date="2019-02" db="EMBL/GenBank/DDBJ databases">
        <title>Deep-cultivation of Planctomycetes and their phenomic and genomic characterization uncovers novel biology.</title>
        <authorList>
            <person name="Wiegand S."/>
            <person name="Jogler M."/>
            <person name="Boedeker C."/>
            <person name="Pinto D."/>
            <person name="Vollmers J."/>
            <person name="Rivas-Marin E."/>
            <person name="Kohn T."/>
            <person name="Peeters S.H."/>
            <person name="Heuer A."/>
            <person name="Rast P."/>
            <person name="Oberbeckmann S."/>
            <person name="Bunk B."/>
            <person name="Jeske O."/>
            <person name="Meyerdierks A."/>
            <person name="Storesund J.E."/>
            <person name="Kallscheuer N."/>
            <person name="Luecker S."/>
            <person name="Lage O.M."/>
            <person name="Pohl T."/>
            <person name="Merkel B.J."/>
            <person name="Hornburger P."/>
            <person name="Mueller R.-W."/>
            <person name="Bruemmer F."/>
            <person name="Labrenz M."/>
            <person name="Spormann A.M."/>
            <person name="Op Den Camp H."/>
            <person name="Overmann J."/>
            <person name="Amann R."/>
            <person name="Jetten M.S.M."/>
            <person name="Mascher T."/>
            <person name="Medema M.H."/>
            <person name="Devos D.P."/>
            <person name="Kaster A.-K."/>
            <person name="Ovreas L."/>
            <person name="Rohde M."/>
            <person name="Galperin M.Y."/>
            <person name="Jogler C."/>
        </authorList>
    </citation>
    <scope>NUCLEOTIDE SEQUENCE [LARGE SCALE GENOMIC DNA]</scope>
    <source>
        <strain evidence="1 2">Pan54</strain>
    </source>
</reference>
<dbReference type="EMBL" id="SJPG01000001">
    <property type="protein sequence ID" value="TWT64444.1"/>
    <property type="molecule type" value="Genomic_DNA"/>
</dbReference>
<dbReference type="AlphaFoldDB" id="A0A5C5XNH3"/>
<protein>
    <recommendedName>
        <fullName evidence="3">Glycoside hydrolase family 42 N-terminal domain-containing protein</fullName>
    </recommendedName>
</protein>
<organism evidence="1 2">
    <name type="scientific">Rubinisphaera italica</name>
    <dbReference type="NCBI Taxonomy" id="2527969"/>
    <lineage>
        <taxon>Bacteria</taxon>
        <taxon>Pseudomonadati</taxon>
        <taxon>Planctomycetota</taxon>
        <taxon>Planctomycetia</taxon>
        <taxon>Planctomycetales</taxon>
        <taxon>Planctomycetaceae</taxon>
        <taxon>Rubinisphaera</taxon>
    </lineage>
</organism>
<dbReference type="Proteomes" id="UP000316095">
    <property type="component" value="Unassembled WGS sequence"/>
</dbReference>
<proteinExistence type="predicted"/>
<evidence type="ECO:0008006" key="3">
    <source>
        <dbReference type="Google" id="ProtNLM"/>
    </source>
</evidence>
<accession>A0A5C5XNH3</accession>
<dbReference type="OrthoDB" id="212350at2"/>
<keyword evidence="2" id="KW-1185">Reference proteome</keyword>